<protein>
    <recommendedName>
        <fullName evidence="3">DsrE family protein</fullName>
    </recommendedName>
</protein>
<evidence type="ECO:0000313" key="1">
    <source>
        <dbReference type="EMBL" id="BCR36207.1"/>
    </source>
</evidence>
<reference evidence="1" key="1">
    <citation type="submission" date="2021-01" db="EMBL/GenBank/DDBJ databases">
        <title>Draft genome sequence of Acholeplasmataceae bacterium strain Mahy22.</title>
        <authorList>
            <person name="Watanabe M."/>
            <person name="Kojima H."/>
            <person name="Fukui M."/>
        </authorList>
    </citation>
    <scope>NUCLEOTIDE SEQUENCE</scope>
    <source>
        <strain evidence="1">Mahy22</strain>
    </source>
</reference>
<keyword evidence="2" id="KW-1185">Reference proteome</keyword>
<gene>
    <name evidence="1" type="ORF">MPAN_011000</name>
</gene>
<dbReference type="EMBL" id="AP024412">
    <property type="protein sequence ID" value="BCR36207.1"/>
    <property type="molecule type" value="Genomic_DNA"/>
</dbReference>
<dbReference type="Proteomes" id="UP000620133">
    <property type="component" value="Chromosome"/>
</dbReference>
<dbReference type="RefSeq" id="WP_176238970.1">
    <property type="nucleotide sequence ID" value="NZ_AP024412.1"/>
</dbReference>
<accession>A0A7U9TJ32</accession>
<proteinExistence type="predicted"/>
<dbReference type="KEGG" id="manr:MPAN_011000"/>
<evidence type="ECO:0000313" key="2">
    <source>
        <dbReference type="Proteomes" id="UP000620133"/>
    </source>
</evidence>
<evidence type="ECO:0008006" key="3">
    <source>
        <dbReference type="Google" id="ProtNLM"/>
    </source>
</evidence>
<sequence length="113" mass="12727">MNKNELNVLWTNGDPITSEHFLLLYTINAQKRGWFDQVNIIVWGSPAKLIIENKRIQELVKEAMAIGVNVSGCLHCAQELGVDKELEAMGIKLEYKGIPLTELIKGDHKLITI</sequence>
<name>A0A7U9TJ32_9MOLU</name>
<dbReference type="Gene3D" id="3.40.1260.10">
    <property type="entry name" value="DsrEFH-like"/>
    <property type="match status" value="1"/>
</dbReference>
<dbReference type="SUPFAM" id="SSF75169">
    <property type="entry name" value="DsrEFH-like"/>
    <property type="match status" value="1"/>
</dbReference>
<organism evidence="1 2">
    <name type="scientific">Mariniplasma anaerobium</name>
    <dbReference type="NCBI Taxonomy" id="2735436"/>
    <lineage>
        <taxon>Bacteria</taxon>
        <taxon>Bacillati</taxon>
        <taxon>Mycoplasmatota</taxon>
        <taxon>Mollicutes</taxon>
        <taxon>Acholeplasmatales</taxon>
        <taxon>Acholeplasmataceae</taxon>
        <taxon>Mariniplasma</taxon>
    </lineage>
</organism>
<dbReference type="AlphaFoldDB" id="A0A7U9TJ32"/>
<dbReference type="InterPro" id="IPR027396">
    <property type="entry name" value="DsrEFH-like"/>
</dbReference>